<dbReference type="RefSeq" id="WP_090020179.1">
    <property type="nucleotide sequence ID" value="NZ_FNCE01000006.1"/>
</dbReference>
<sequence length="173" mass="17169">MRGKAAMAGWAVVAAGAAMTPEFGAAGSATAQATAHVVGAVDTSTRAGIAVVLARPARQPGAVAVHTTGEVVARGGARPVPAGCDPGRLRVDRMRRLTLRVGHAHGTQGAQLVPLGVTARASWGAASDGDATLTLVPPPGPRAVSIRVGATFAVPLGAEADVYRAEVRVDSGG</sequence>
<evidence type="ECO:0000256" key="1">
    <source>
        <dbReference type="SAM" id="SignalP"/>
    </source>
</evidence>
<dbReference type="AlphaFoldDB" id="A0A1G7S6B7"/>
<keyword evidence="3" id="KW-1185">Reference proteome</keyword>
<dbReference type="Proteomes" id="UP000199415">
    <property type="component" value="Unassembled WGS sequence"/>
</dbReference>
<feature type="signal peptide" evidence="1">
    <location>
        <begin position="1"/>
        <end position="25"/>
    </location>
</feature>
<dbReference type="EMBL" id="FNCE01000006">
    <property type="protein sequence ID" value="SDG18494.1"/>
    <property type="molecule type" value="Genomic_DNA"/>
</dbReference>
<keyword evidence="1" id="KW-0732">Signal</keyword>
<accession>A0A1G7S6B7</accession>
<name>A0A1G7S6B7_9PROT</name>
<proteinExistence type="predicted"/>
<dbReference type="STRING" id="1082479.SAMN05216241_106137"/>
<feature type="chain" id="PRO_5011701191" evidence="1">
    <location>
        <begin position="26"/>
        <end position="173"/>
    </location>
</feature>
<reference evidence="2 3" key="1">
    <citation type="submission" date="2016-10" db="EMBL/GenBank/DDBJ databases">
        <authorList>
            <person name="de Groot N.N."/>
        </authorList>
    </citation>
    <scope>NUCLEOTIDE SEQUENCE [LARGE SCALE GENOMIC DNA]</scope>
    <source>
        <strain evidence="2 3">DSM 25584</strain>
    </source>
</reference>
<evidence type="ECO:0000313" key="2">
    <source>
        <dbReference type="EMBL" id="SDG18494.1"/>
    </source>
</evidence>
<organism evidence="2 3">
    <name type="scientific">Limimonas halophila</name>
    <dbReference type="NCBI Taxonomy" id="1082479"/>
    <lineage>
        <taxon>Bacteria</taxon>
        <taxon>Pseudomonadati</taxon>
        <taxon>Pseudomonadota</taxon>
        <taxon>Alphaproteobacteria</taxon>
        <taxon>Rhodospirillales</taxon>
        <taxon>Rhodovibrionaceae</taxon>
        <taxon>Limimonas</taxon>
    </lineage>
</organism>
<evidence type="ECO:0000313" key="3">
    <source>
        <dbReference type="Proteomes" id="UP000199415"/>
    </source>
</evidence>
<protein>
    <submittedName>
        <fullName evidence="2">Uncharacterized protein</fullName>
    </submittedName>
</protein>
<gene>
    <name evidence="2" type="ORF">SAMN05216241_106137</name>
</gene>